<protein>
    <submittedName>
        <fullName evidence="1">Uncharacterized protein</fullName>
    </submittedName>
</protein>
<dbReference type="EMBL" id="KR029586">
    <property type="protein sequence ID" value="AKH46780.1"/>
    <property type="molecule type" value="Genomic_DNA"/>
</dbReference>
<sequence length="56" mass="6483">MSSPKENPPIPLNRSSSIIPSLSIFYRIHHLYKTSFVLSRFQPALLRSIPCRQFPL</sequence>
<proteinExistence type="predicted"/>
<evidence type="ECO:0000313" key="1">
    <source>
        <dbReference type="EMBL" id="AKH46780.1"/>
    </source>
</evidence>
<organism evidence="1">
    <name type="scientific">uncultured marine virus</name>
    <dbReference type="NCBI Taxonomy" id="186617"/>
    <lineage>
        <taxon>Viruses</taxon>
        <taxon>environmental samples</taxon>
    </lineage>
</organism>
<reference evidence="1" key="1">
    <citation type="journal article" date="2015" name="Front. Microbiol.">
        <title>Combining genomic sequencing methods to explore viral diversity and reveal potential virus-host interactions.</title>
        <authorList>
            <person name="Chow C.E."/>
            <person name="Winget D.M."/>
            <person name="White R.A.III."/>
            <person name="Hallam S.J."/>
            <person name="Suttle C.A."/>
        </authorList>
    </citation>
    <scope>NUCLEOTIDE SEQUENCE</scope>
    <source>
        <strain evidence="1">Anoxic2_2</strain>
    </source>
</reference>
<name>A0A0F7L4A4_9VIRU</name>
<accession>A0A0F7L4A4</accession>
<reference evidence="1" key="2">
    <citation type="submission" date="2015-03" db="EMBL/GenBank/DDBJ databases">
        <authorList>
            <person name="Chow C.-E.T."/>
            <person name="Winget D.M."/>
            <person name="White R.A.III."/>
            <person name="Hallam S.J."/>
            <person name="Suttle C.A."/>
        </authorList>
    </citation>
    <scope>NUCLEOTIDE SEQUENCE</scope>
    <source>
        <strain evidence="1">Anoxic2_2</strain>
    </source>
</reference>